<name>A0A516SD48_9NEIS</name>
<dbReference type="InterPro" id="IPR022061">
    <property type="entry name" value="DUF3617"/>
</dbReference>
<keyword evidence="3" id="KW-1185">Reference proteome</keyword>
<evidence type="ECO:0000313" key="3">
    <source>
        <dbReference type="Proteomes" id="UP000317550"/>
    </source>
</evidence>
<dbReference type="Pfam" id="PF12276">
    <property type="entry name" value="DUF3617"/>
    <property type="match status" value="1"/>
</dbReference>
<sequence>MQRAFAVGLFCLAAQSVFAAPQPSAGQWEITTTVNMPGMNMKIPPQTVKFCLKPEDVKDHSKQMGAPQGQASKDCKMLENSISGDTVKYRMRCEGKQVSDISGEVSYGSNSYKGHTDITTSGPQGKMQMKNEFTAKRLGDC</sequence>
<proteinExistence type="predicted"/>
<accession>A0A516SD48</accession>
<dbReference type="AlphaFoldDB" id="A0A516SD48"/>
<reference evidence="3" key="1">
    <citation type="submission" date="2019-07" db="EMBL/GenBank/DDBJ databases">
        <title>Chitinimonas sp. nov., isolated from Ny-Alesund, arctica soil.</title>
        <authorList>
            <person name="Xu Q."/>
            <person name="Peng F."/>
        </authorList>
    </citation>
    <scope>NUCLEOTIDE SEQUENCE [LARGE SCALE GENOMIC DNA]</scope>
    <source>
        <strain evidence="3">R3-44</strain>
    </source>
</reference>
<organism evidence="2 3">
    <name type="scientific">Chitinimonas arctica</name>
    <dbReference type="NCBI Taxonomy" id="2594795"/>
    <lineage>
        <taxon>Bacteria</taxon>
        <taxon>Pseudomonadati</taxon>
        <taxon>Pseudomonadota</taxon>
        <taxon>Betaproteobacteria</taxon>
        <taxon>Neisseriales</taxon>
        <taxon>Chitinibacteraceae</taxon>
        <taxon>Chitinimonas</taxon>
    </lineage>
</organism>
<keyword evidence="1" id="KW-0732">Signal</keyword>
<evidence type="ECO:0000256" key="1">
    <source>
        <dbReference type="SAM" id="SignalP"/>
    </source>
</evidence>
<feature type="signal peptide" evidence="1">
    <location>
        <begin position="1"/>
        <end position="19"/>
    </location>
</feature>
<dbReference type="EMBL" id="CP041730">
    <property type="protein sequence ID" value="QDQ26077.1"/>
    <property type="molecule type" value="Genomic_DNA"/>
</dbReference>
<dbReference type="Proteomes" id="UP000317550">
    <property type="component" value="Chromosome"/>
</dbReference>
<dbReference type="OrthoDB" id="9180646at2"/>
<dbReference type="KEGG" id="cari:FNU76_06775"/>
<evidence type="ECO:0000313" key="2">
    <source>
        <dbReference type="EMBL" id="QDQ26077.1"/>
    </source>
</evidence>
<feature type="chain" id="PRO_5022236893" evidence="1">
    <location>
        <begin position="20"/>
        <end position="141"/>
    </location>
</feature>
<protein>
    <submittedName>
        <fullName evidence="2">DUF3617 family protein</fullName>
    </submittedName>
</protein>
<gene>
    <name evidence="2" type="ORF">FNU76_06775</name>
</gene>
<dbReference type="RefSeq" id="WP_144277476.1">
    <property type="nucleotide sequence ID" value="NZ_CP041730.1"/>
</dbReference>